<evidence type="ECO:0000256" key="1">
    <source>
        <dbReference type="ARBA" id="ARBA00011046"/>
    </source>
</evidence>
<organism evidence="6">
    <name type="scientific">marine sediment metagenome</name>
    <dbReference type="NCBI Taxonomy" id="412755"/>
    <lineage>
        <taxon>unclassified sequences</taxon>
        <taxon>metagenomes</taxon>
        <taxon>ecological metagenomes</taxon>
    </lineage>
</organism>
<sequence length="244" mass="27685">PASKQEQEILSPDEIDNGVRLACQQIFDRNLIIYIPSSSLSEEQKLQVRGEEKIIEVDPVCKKYFVKLKEANLGDLESDFNRIKSFLKNKYNLKVNSIDYRSLVEIKKKSGEIGINGLNSISNLEAEIMKIVWVKGKVTVREVHENMLRKEIEIKEQGFIPYTTVMSTMTTLAEKGLLKQNKTAKTYIYSAAVDKKELSKSIIKSVSDKLLEESTKSMVSKFLSDSKNISKGGIEKLLEEIDKS</sequence>
<evidence type="ECO:0000256" key="4">
    <source>
        <dbReference type="ARBA" id="ARBA00023163"/>
    </source>
</evidence>
<proteinExistence type="inferred from homology"/>
<protein>
    <recommendedName>
        <fullName evidence="5">RACo linker region domain-containing protein</fullName>
    </recommendedName>
</protein>
<dbReference type="EMBL" id="BARU01018629">
    <property type="protein sequence ID" value="GAH58741.1"/>
    <property type="molecule type" value="Genomic_DNA"/>
</dbReference>
<name>X1GLE9_9ZZZZ</name>
<gene>
    <name evidence="6" type="ORF">S03H2_30777</name>
</gene>
<dbReference type="Pfam" id="PF03965">
    <property type="entry name" value="Penicillinase_R"/>
    <property type="match status" value="1"/>
</dbReference>
<feature type="non-terminal residue" evidence="6">
    <location>
        <position position="1"/>
    </location>
</feature>
<dbReference type="InterPro" id="IPR036388">
    <property type="entry name" value="WH-like_DNA-bd_sf"/>
</dbReference>
<accession>X1GLE9</accession>
<dbReference type="GO" id="GO:0045892">
    <property type="term" value="P:negative regulation of DNA-templated transcription"/>
    <property type="evidence" value="ECO:0007669"/>
    <property type="project" value="InterPro"/>
</dbReference>
<evidence type="ECO:0000313" key="6">
    <source>
        <dbReference type="EMBL" id="GAH58741.1"/>
    </source>
</evidence>
<dbReference type="InterPro" id="IPR005650">
    <property type="entry name" value="BlaI_family"/>
</dbReference>
<keyword evidence="4" id="KW-0804">Transcription</keyword>
<dbReference type="Gene3D" id="3.10.20.880">
    <property type="match status" value="1"/>
</dbReference>
<comment type="similarity">
    <text evidence="1">Belongs to the BlaI transcriptional regulatory family.</text>
</comment>
<dbReference type="AlphaFoldDB" id="X1GLE9"/>
<dbReference type="InterPro" id="IPR036390">
    <property type="entry name" value="WH_DNA-bd_sf"/>
</dbReference>
<keyword evidence="3" id="KW-0238">DNA-binding</keyword>
<reference evidence="6" key="1">
    <citation type="journal article" date="2014" name="Front. Microbiol.">
        <title>High frequency of phylogenetically diverse reductive dehalogenase-homologous genes in deep subseafloor sedimentary metagenomes.</title>
        <authorList>
            <person name="Kawai M."/>
            <person name="Futagami T."/>
            <person name="Toyoda A."/>
            <person name="Takaki Y."/>
            <person name="Nishi S."/>
            <person name="Hori S."/>
            <person name="Arai W."/>
            <person name="Tsubouchi T."/>
            <person name="Morono Y."/>
            <person name="Uchiyama I."/>
            <person name="Ito T."/>
            <person name="Fujiyama A."/>
            <person name="Inagaki F."/>
            <person name="Takami H."/>
        </authorList>
    </citation>
    <scope>NUCLEOTIDE SEQUENCE</scope>
    <source>
        <strain evidence="6">Expedition CK06-06</strain>
    </source>
</reference>
<evidence type="ECO:0000256" key="3">
    <source>
        <dbReference type="ARBA" id="ARBA00023125"/>
    </source>
</evidence>
<dbReference type="Pfam" id="PF17650">
    <property type="entry name" value="RACo_linker"/>
    <property type="match status" value="1"/>
</dbReference>
<keyword evidence="2" id="KW-0805">Transcription regulation</keyword>
<dbReference type="GO" id="GO:0003677">
    <property type="term" value="F:DNA binding"/>
    <property type="evidence" value="ECO:0007669"/>
    <property type="project" value="UniProtKB-KW"/>
</dbReference>
<evidence type="ECO:0000259" key="5">
    <source>
        <dbReference type="Pfam" id="PF17650"/>
    </source>
</evidence>
<comment type="caution">
    <text evidence="6">The sequence shown here is derived from an EMBL/GenBank/DDBJ whole genome shotgun (WGS) entry which is preliminary data.</text>
</comment>
<feature type="domain" description="RACo linker region" evidence="5">
    <location>
        <begin position="51"/>
        <end position="96"/>
    </location>
</feature>
<dbReference type="Gene3D" id="1.10.10.10">
    <property type="entry name" value="Winged helix-like DNA-binding domain superfamily/Winged helix DNA-binding domain"/>
    <property type="match status" value="1"/>
</dbReference>
<dbReference type="SUPFAM" id="SSF46785">
    <property type="entry name" value="Winged helix' DNA-binding domain"/>
    <property type="match status" value="1"/>
</dbReference>
<evidence type="ECO:0000256" key="2">
    <source>
        <dbReference type="ARBA" id="ARBA00023015"/>
    </source>
</evidence>
<dbReference type="InterPro" id="IPR040506">
    <property type="entry name" value="RACo_linker"/>
</dbReference>